<evidence type="ECO:0000313" key="3">
    <source>
        <dbReference type="EMBL" id="PMD44123.1"/>
    </source>
</evidence>
<dbReference type="OrthoDB" id="10464011at2759"/>
<evidence type="ECO:0000256" key="1">
    <source>
        <dbReference type="SAM" id="Coils"/>
    </source>
</evidence>
<proteinExistence type="predicted"/>
<sequence>METERSFDSDYDSDEPLRLRRAKRPAASDDEDEGHQAKRSKNKTHANERLTSHFGWMDAIHNTTKYDMQDIVDEMQERIDELGQQLTVSKRLRQEEARLGHNANVALGALTVKHASLVKTKIAIQEELSSVKVSVSGRLGCTNTEGTIEQESMAANSEAERENRELREQLRRVNNRLCLKEVAAVELAETYKQRLKAPEDQIGIINAENIKNEAWTLKTEWETWCKTKRLSLNRKNRVIIEGDIQFTDVETEMAVEIIRLSDSKNETLFSNFIWKARPNLEYQGYPTDPLPDSKTKEIIAIHDFIQKKLPLKLSDACFAVRKYLWSQRRQVPGCIRSHPYYGRYGRQARLRMNQECVNFFDRQFTFQVAKLVSGHRWSPGKGVPTMSLGGNEDTASLTGVMVGSYQIDDLKQMDEKVWRALVK</sequence>
<protein>
    <submittedName>
        <fullName evidence="3">Uncharacterized protein</fullName>
    </submittedName>
</protein>
<dbReference type="Proteomes" id="UP000235786">
    <property type="component" value="Unassembled WGS sequence"/>
</dbReference>
<keyword evidence="4" id="KW-1185">Reference proteome</keyword>
<dbReference type="AlphaFoldDB" id="A0A2J6S028"/>
<organism evidence="3 4">
    <name type="scientific">Hyaloscypha variabilis (strain UAMH 11265 / GT02V1 / F)</name>
    <name type="common">Meliniomyces variabilis</name>
    <dbReference type="NCBI Taxonomy" id="1149755"/>
    <lineage>
        <taxon>Eukaryota</taxon>
        <taxon>Fungi</taxon>
        <taxon>Dikarya</taxon>
        <taxon>Ascomycota</taxon>
        <taxon>Pezizomycotina</taxon>
        <taxon>Leotiomycetes</taxon>
        <taxon>Helotiales</taxon>
        <taxon>Hyaloscyphaceae</taxon>
        <taxon>Hyaloscypha</taxon>
        <taxon>Hyaloscypha variabilis</taxon>
    </lineage>
</organism>
<evidence type="ECO:0000256" key="2">
    <source>
        <dbReference type="SAM" id="MobiDB-lite"/>
    </source>
</evidence>
<gene>
    <name evidence="3" type="ORF">L207DRAFT_619023</name>
</gene>
<name>A0A2J6S028_HYAVF</name>
<keyword evidence="1" id="KW-0175">Coiled coil</keyword>
<accession>A0A2J6S028</accession>
<evidence type="ECO:0000313" key="4">
    <source>
        <dbReference type="Proteomes" id="UP000235786"/>
    </source>
</evidence>
<reference evidence="3 4" key="1">
    <citation type="submission" date="2016-04" db="EMBL/GenBank/DDBJ databases">
        <title>A degradative enzymes factory behind the ericoid mycorrhizal symbiosis.</title>
        <authorList>
            <consortium name="DOE Joint Genome Institute"/>
            <person name="Martino E."/>
            <person name="Morin E."/>
            <person name="Grelet G."/>
            <person name="Kuo A."/>
            <person name="Kohler A."/>
            <person name="Daghino S."/>
            <person name="Barry K."/>
            <person name="Choi C."/>
            <person name="Cichocki N."/>
            <person name="Clum A."/>
            <person name="Copeland A."/>
            <person name="Hainaut M."/>
            <person name="Haridas S."/>
            <person name="Labutti K."/>
            <person name="Lindquist E."/>
            <person name="Lipzen A."/>
            <person name="Khouja H.-R."/>
            <person name="Murat C."/>
            <person name="Ohm R."/>
            <person name="Olson A."/>
            <person name="Spatafora J."/>
            <person name="Veneault-Fourrey C."/>
            <person name="Henrissat B."/>
            <person name="Grigoriev I."/>
            <person name="Martin F."/>
            <person name="Perotto S."/>
        </authorList>
    </citation>
    <scope>NUCLEOTIDE SEQUENCE [LARGE SCALE GENOMIC DNA]</scope>
    <source>
        <strain evidence="3 4">F</strain>
    </source>
</reference>
<feature type="coiled-coil region" evidence="1">
    <location>
        <begin position="149"/>
        <end position="176"/>
    </location>
</feature>
<dbReference type="EMBL" id="KZ613941">
    <property type="protein sequence ID" value="PMD44123.1"/>
    <property type="molecule type" value="Genomic_DNA"/>
</dbReference>
<feature type="region of interest" description="Disordered" evidence="2">
    <location>
        <begin position="1"/>
        <end position="49"/>
    </location>
</feature>